<dbReference type="InterPro" id="IPR035897">
    <property type="entry name" value="Toll_tir_struct_dom_sf"/>
</dbReference>
<comment type="caution">
    <text evidence="1">The sequence shown here is derived from an EMBL/GenBank/DDBJ whole genome shotgun (WGS) entry which is preliminary data.</text>
</comment>
<evidence type="ECO:0000313" key="2">
    <source>
        <dbReference type="Proteomes" id="UP001233172"/>
    </source>
</evidence>
<evidence type="ECO:0000313" key="1">
    <source>
        <dbReference type="EMBL" id="KAK0052696.1"/>
    </source>
</evidence>
<accession>A0AAD8BE73</accession>
<dbReference type="EMBL" id="JASAOG010000092">
    <property type="protein sequence ID" value="KAK0052696.1"/>
    <property type="molecule type" value="Genomic_DNA"/>
</dbReference>
<dbReference type="Proteomes" id="UP001233172">
    <property type="component" value="Unassembled WGS sequence"/>
</dbReference>
<gene>
    <name evidence="1" type="ORF">Bpfe_017812</name>
</gene>
<protein>
    <recommendedName>
        <fullName evidence="3">TIR domain-containing protein</fullName>
    </recommendedName>
</protein>
<evidence type="ECO:0008006" key="3">
    <source>
        <dbReference type="Google" id="ProtNLM"/>
    </source>
</evidence>
<keyword evidence="2" id="KW-1185">Reference proteome</keyword>
<organism evidence="1 2">
    <name type="scientific">Biomphalaria pfeifferi</name>
    <name type="common">Bloodfluke planorb</name>
    <name type="synonym">Freshwater snail</name>
    <dbReference type="NCBI Taxonomy" id="112525"/>
    <lineage>
        <taxon>Eukaryota</taxon>
        <taxon>Metazoa</taxon>
        <taxon>Spiralia</taxon>
        <taxon>Lophotrochozoa</taxon>
        <taxon>Mollusca</taxon>
        <taxon>Gastropoda</taxon>
        <taxon>Heterobranchia</taxon>
        <taxon>Euthyneura</taxon>
        <taxon>Panpulmonata</taxon>
        <taxon>Hygrophila</taxon>
        <taxon>Lymnaeoidea</taxon>
        <taxon>Planorbidae</taxon>
        <taxon>Biomphalaria</taxon>
    </lineage>
</organism>
<reference evidence="1" key="1">
    <citation type="journal article" date="2023" name="PLoS Negl. Trop. Dis.">
        <title>A genome sequence for Biomphalaria pfeifferi, the major vector snail for the human-infecting parasite Schistosoma mansoni.</title>
        <authorList>
            <person name="Bu L."/>
            <person name="Lu L."/>
            <person name="Laidemitt M.R."/>
            <person name="Zhang S.M."/>
            <person name="Mutuku M."/>
            <person name="Mkoji G."/>
            <person name="Steinauer M."/>
            <person name="Loker E.S."/>
        </authorList>
    </citation>
    <scope>NUCLEOTIDE SEQUENCE</scope>
    <source>
        <strain evidence="1">KasaAsao</strain>
    </source>
</reference>
<name>A0AAD8BE73_BIOPF</name>
<dbReference type="Gene3D" id="3.40.50.10140">
    <property type="entry name" value="Toll/interleukin-1 receptor homology (TIR) domain"/>
    <property type="match status" value="1"/>
</dbReference>
<sequence length="342" mass="39058">MATNDIELDAVPFTDAPQNFPHYREYRHLFNFDLRKDNFEILIINDEYDEPQVRQFKSLLEKNVRYQKYNGLAYPKVELLTDVQFEDDAPTPELDFALSKTLLIFLFATESFVEDKWTVHLGRTSLEDAIKKNNSFQFIVYQGKPKNITLPAILASLKPLNFYDKESNNEGLYSNVRSILESKAKLLLDKDKELSLRRRQFLKDKYPQLLADDNMTTRHISRGYCHQNGESQLLHCQVQASRQIFVPKSEVQNKAVNDVEVDSSQAETTPYDPDSIDLTVLNFSPSPEQVGRFPPFFDNTKQVILAGPCALVSPKVLEADATPEEQSADVGADCSVVILPKL</sequence>
<reference evidence="1" key="2">
    <citation type="submission" date="2023-04" db="EMBL/GenBank/DDBJ databases">
        <authorList>
            <person name="Bu L."/>
            <person name="Lu L."/>
            <person name="Laidemitt M.R."/>
            <person name="Zhang S.M."/>
            <person name="Mutuku M."/>
            <person name="Mkoji G."/>
            <person name="Steinauer M."/>
            <person name="Loker E.S."/>
        </authorList>
    </citation>
    <scope>NUCLEOTIDE SEQUENCE</scope>
    <source>
        <strain evidence="1">KasaAsao</strain>
        <tissue evidence="1">Whole Snail</tissue>
    </source>
</reference>
<proteinExistence type="predicted"/>
<dbReference type="AlphaFoldDB" id="A0AAD8BE73"/>